<dbReference type="EMBL" id="LQBL01000002">
    <property type="protein sequence ID" value="KUG59237.1"/>
    <property type="molecule type" value="Genomic_DNA"/>
</dbReference>
<dbReference type="AlphaFoldDB" id="A0A0W8IH72"/>
<evidence type="ECO:0000313" key="3">
    <source>
        <dbReference type="Proteomes" id="UP000054837"/>
    </source>
</evidence>
<dbReference type="OrthoDB" id="3268648at2"/>
<name>A0A0W8IH72_9MICO</name>
<feature type="domain" description="Peptidoglycan binding-like" evidence="1">
    <location>
        <begin position="114"/>
        <end position="163"/>
    </location>
</feature>
<proteinExistence type="predicted"/>
<reference evidence="2 3" key="1">
    <citation type="submission" date="2015-12" db="EMBL/GenBank/DDBJ databases">
        <title>Serinicoccus chungangenesis strain CD08_5 genome sequencing and assembly.</title>
        <authorList>
            <person name="Chander A.M."/>
            <person name="Kaur G."/>
            <person name="Nair G.R."/>
            <person name="Dhawan D.K."/>
            <person name="Kochhar R.K."/>
            <person name="Mayilraj S."/>
            <person name="Bhadada S.K."/>
        </authorList>
    </citation>
    <scope>NUCLEOTIDE SEQUENCE [LARGE SCALE GENOMIC DNA]</scope>
    <source>
        <strain evidence="2 3">CD08_5</strain>
    </source>
</reference>
<dbReference type="SUPFAM" id="SSF47090">
    <property type="entry name" value="PGBD-like"/>
    <property type="match status" value="1"/>
</dbReference>
<dbReference type="Gene3D" id="1.10.101.10">
    <property type="entry name" value="PGBD-like superfamily/PGBD"/>
    <property type="match status" value="1"/>
</dbReference>
<evidence type="ECO:0000259" key="1">
    <source>
        <dbReference type="Pfam" id="PF01471"/>
    </source>
</evidence>
<comment type="caution">
    <text evidence="2">The sequence shown here is derived from an EMBL/GenBank/DDBJ whole genome shotgun (WGS) entry which is preliminary data.</text>
</comment>
<gene>
    <name evidence="2" type="ORF">AVL62_06010</name>
</gene>
<dbReference type="Pfam" id="PF01471">
    <property type="entry name" value="PG_binding_1"/>
    <property type="match status" value="1"/>
</dbReference>
<dbReference type="InterPro" id="IPR002477">
    <property type="entry name" value="Peptidoglycan-bd-like"/>
</dbReference>
<dbReference type="InterPro" id="IPR036365">
    <property type="entry name" value="PGBD-like_sf"/>
</dbReference>
<dbReference type="STRING" id="767452.AVL62_06010"/>
<evidence type="ECO:0000313" key="2">
    <source>
        <dbReference type="EMBL" id="KUG59237.1"/>
    </source>
</evidence>
<dbReference type="RefSeq" id="WP_058889712.1">
    <property type="nucleotide sequence ID" value="NZ_BAABLU010000012.1"/>
</dbReference>
<accession>A0A0W8IH72</accession>
<organism evidence="2 3">
    <name type="scientific">Serinicoccus chungangensis</name>
    <dbReference type="NCBI Taxonomy" id="767452"/>
    <lineage>
        <taxon>Bacteria</taxon>
        <taxon>Bacillati</taxon>
        <taxon>Actinomycetota</taxon>
        <taxon>Actinomycetes</taxon>
        <taxon>Micrococcales</taxon>
        <taxon>Ornithinimicrobiaceae</taxon>
        <taxon>Serinicoccus</taxon>
    </lineage>
</organism>
<dbReference type="InterPro" id="IPR036366">
    <property type="entry name" value="PGBDSf"/>
</dbReference>
<dbReference type="Proteomes" id="UP000054837">
    <property type="component" value="Unassembled WGS sequence"/>
</dbReference>
<sequence length="357" mass="35962">MVLVVVLCVLVGGAGWWASRATLPDSSVGESSSPAGEVVWGEVVQGSVGRSLPLSTTVRQPVGVVAVNGLSGVVTSTSPGRVDSGGVVYTVGRTPVRVVQAGEPFWRELSRGVRGEDVVALQELLIAGGHLDGEADGDFGQATEDAVEAWQEEQGLPESGVVGLGELVAVPELPATVTVGEAIRVGAQVSGGEDAVLAPTGERDFVLVVTAEQARLIPAEATVEMSFQDQQWTGVIAGSSVDESGSTVFELTAPGGGPVCGEDCGALPGDEQVTVRSEVVVVPRVEGLSVPAAAVRTRADGSAFVVTEDGQVEVVVAGSGQGIAVVEGAGLEEGLRVLVAGDPAQVPRDGGDETGGG</sequence>
<keyword evidence="3" id="KW-1185">Reference proteome</keyword>
<protein>
    <recommendedName>
        <fullName evidence="1">Peptidoglycan binding-like domain-containing protein</fullName>
    </recommendedName>
</protein>